<dbReference type="Proteomes" id="UP000001542">
    <property type="component" value="Unassembled WGS sequence"/>
</dbReference>
<name>A2ECJ2_TRIV3</name>
<reference evidence="3" key="1">
    <citation type="submission" date="2006-10" db="EMBL/GenBank/DDBJ databases">
        <authorList>
            <person name="Amadeo P."/>
            <person name="Zhao Q."/>
            <person name="Wortman J."/>
            <person name="Fraser-Liggett C."/>
            <person name="Carlton J."/>
        </authorList>
    </citation>
    <scope>NUCLEOTIDE SEQUENCE</scope>
    <source>
        <strain evidence="3">G3</strain>
    </source>
</reference>
<dbReference type="OrthoDB" id="10478053at2759"/>
<dbReference type="EMBL" id="DS113354">
    <property type="protein sequence ID" value="EAY09589.1"/>
    <property type="molecule type" value="Genomic_DNA"/>
</dbReference>
<reference evidence="3" key="2">
    <citation type="journal article" date="2007" name="Science">
        <title>Draft genome sequence of the sexually transmitted pathogen Trichomonas vaginalis.</title>
        <authorList>
            <person name="Carlton J.M."/>
            <person name="Hirt R.P."/>
            <person name="Silva J.C."/>
            <person name="Delcher A.L."/>
            <person name="Schatz M."/>
            <person name="Zhao Q."/>
            <person name="Wortman J.R."/>
            <person name="Bidwell S.L."/>
            <person name="Alsmark U.C.M."/>
            <person name="Besteiro S."/>
            <person name="Sicheritz-Ponten T."/>
            <person name="Noel C.J."/>
            <person name="Dacks J.B."/>
            <person name="Foster P.G."/>
            <person name="Simillion C."/>
            <person name="Van de Peer Y."/>
            <person name="Miranda-Saavedra D."/>
            <person name="Barton G.J."/>
            <person name="Westrop G.D."/>
            <person name="Mueller S."/>
            <person name="Dessi D."/>
            <person name="Fiori P.L."/>
            <person name="Ren Q."/>
            <person name="Paulsen I."/>
            <person name="Zhang H."/>
            <person name="Bastida-Corcuera F.D."/>
            <person name="Simoes-Barbosa A."/>
            <person name="Brown M.T."/>
            <person name="Hayes R.D."/>
            <person name="Mukherjee M."/>
            <person name="Okumura C.Y."/>
            <person name="Schneider R."/>
            <person name="Smith A.J."/>
            <person name="Vanacova S."/>
            <person name="Villalvazo M."/>
            <person name="Haas B.J."/>
            <person name="Pertea M."/>
            <person name="Feldblyum T.V."/>
            <person name="Utterback T.R."/>
            <person name="Shu C.L."/>
            <person name="Osoegawa K."/>
            <person name="de Jong P.J."/>
            <person name="Hrdy I."/>
            <person name="Horvathova L."/>
            <person name="Zubacova Z."/>
            <person name="Dolezal P."/>
            <person name="Malik S.B."/>
            <person name="Logsdon J.M. Jr."/>
            <person name="Henze K."/>
            <person name="Gupta A."/>
            <person name="Wang C.C."/>
            <person name="Dunne R.L."/>
            <person name="Upcroft J.A."/>
            <person name="Upcroft P."/>
            <person name="White O."/>
            <person name="Salzberg S.L."/>
            <person name="Tang P."/>
            <person name="Chiu C.-H."/>
            <person name="Lee Y.-S."/>
            <person name="Embley T.M."/>
            <person name="Coombs G.H."/>
            <person name="Mottram J.C."/>
            <person name="Tachezy J."/>
            <person name="Fraser-Liggett C.M."/>
            <person name="Johnson P.J."/>
        </authorList>
    </citation>
    <scope>NUCLEOTIDE SEQUENCE [LARGE SCALE GENOMIC DNA]</scope>
    <source>
        <strain evidence="3">G3</strain>
    </source>
</reference>
<evidence type="ECO:0000313" key="4">
    <source>
        <dbReference type="Proteomes" id="UP000001542"/>
    </source>
</evidence>
<dbReference type="Gene3D" id="1.25.10.10">
    <property type="entry name" value="Leucine-rich Repeat Variant"/>
    <property type="match status" value="1"/>
</dbReference>
<protein>
    <recommendedName>
        <fullName evidence="2">Importin subunit beta-1/Transportin-1-like TPR repeats domain-containing protein</fullName>
    </recommendedName>
</protein>
<gene>
    <name evidence="3" type="ORF">TVAG_056330</name>
</gene>
<dbReference type="GO" id="GO:0061608">
    <property type="term" value="F:nuclear import signal receptor activity"/>
    <property type="evidence" value="ECO:0000318"/>
    <property type="project" value="GO_Central"/>
</dbReference>
<dbReference type="InParanoid" id="A2ECJ2"/>
<evidence type="ECO:0000259" key="2">
    <source>
        <dbReference type="Pfam" id="PF25574"/>
    </source>
</evidence>
<dbReference type="SMR" id="A2ECJ2"/>
<accession>A2ECJ2</accession>
<dbReference type="GO" id="GO:0008139">
    <property type="term" value="F:nuclear localization sequence binding"/>
    <property type="evidence" value="ECO:0000318"/>
    <property type="project" value="GO_Central"/>
</dbReference>
<dbReference type="SUPFAM" id="SSF48371">
    <property type="entry name" value="ARM repeat"/>
    <property type="match status" value="2"/>
</dbReference>
<dbReference type="RefSeq" id="XP_001321812.1">
    <property type="nucleotide sequence ID" value="XM_001321777.1"/>
</dbReference>
<feature type="domain" description="Importin subunit beta-1/Transportin-1-like TPR repeats" evidence="2">
    <location>
        <begin position="422"/>
        <end position="544"/>
    </location>
</feature>
<dbReference type="STRING" id="5722.A2ECJ2"/>
<dbReference type="Pfam" id="PF25574">
    <property type="entry name" value="TPR_IMB1"/>
    <property type="match status" value="1"/>
</dbReference>
<proteinExistence type="predicted"/>
<dbReference type="GO" id="GO:0005737">
    <property type="term" value="C:cytoplasm"/>
    <property type="evidence" value="ECO:0000318"/>
    <property type="project" value="GO_Central"/>
</dbReference>
<keyword evidence="4" id="KW-1185">Reference proteome</keyword>
<organism evidence="3 4">
    <name type="scientific">Trichomonas vaginalis (strain ATCC PRA-98 / G3)</name>
    <dbReference type="NCBI Taxonomy" id="412133"/>
    <lineage>
        <taxon>Eukaryota</taxon>
        <taxon>Metamonada</taxon>
        <taxon>Parabasalia</taxon>
        <taxon>Trichomonadida</taxon>
        <taxon>Trichomonadidae</taxon>
        <taxon>Trichomonas</taxon>
    </lineage>
</organism>
<dbReference type="AlphaFoldDB" id="A2ECJ2"/>
<keyword evidence="1" id="KW-0677">Repeat</keyword>
<evidence type="ECO:0000313" key="3">
    <source>
        <dbReference type="EMBL" id="EAY09589.1"/>
    </source>
</evidence>
<dbReference type="InterPro" id="IPR016024">
    <property type="entry name" value="ARM-type_fold"/>
</dbReference>
<evidence type="ECO:0000256" key="1">
    <source>
        <dbReference type="ARBA" id="ARBA00022737"/>
    </source>
</evidence>
<dbReference type="VEuPathDB" id="TrichDB:TVAGG3_0881720"/>
<dbReference type="InterPro" id="IPR058584">
    <property type="entry name" value="IMB1_TNPO1-like_TPR"/>
</dbReference>
<sequence length="1029" mass="115720">MDDSAVYETLTQCYLLLRSKCPTDEQIQKATKWLDSFYKQAIAIQHLINFYKQSSDPTDRQHAIIGLNKCVGLAWESVAVESRAEVFQILLSMITTEPEWTIRRNIIDILSKAISPDYCSIIMDFIKFCISKENTAYLEIALLLSALFPQGFIESINDQSVTNFFYEMVEVAFQSQQPEVLIAAVQFLLENNVIDCSAETNSSFWEACVNCFDLVIGNNLLFSRLVTLYASALGHSPVVGNPIPLLEKCIDQFTKSKEDSKLVLQLNLIIQAICHNYAQIVIESENAAPIIEMYMTYIMEIFEPDDQFILSNAPLLEQIFTDLCTADTIQPMWDMCMQVSSEPAGLFAFSRMMSATYTVAIDFYSQKLEEVISILRAGILSDSNLLRDSCARSADDFVSTFVFESDELSFAFINDVANTCQENISGELLTVLASLLDATKKTDRVFDVFFPFLVSVVQECDVETQSAALQSISNLAKWSSLKIFVYYPQLLNILFDIINSASDALEHLKGPAVATIAIVAVAIGPTFDEYVPTTFTFLIENLNNEELSASCITALEKIITMYIELPDGSTKSIEPYISRLLPFVLENAELDYSPFYKEENNDEGYELPPQFEKSASSLKLLSDIIVISNDYFDQFHEELIKCCQLQSTSIAPSCRIAAAASLVNLARKTPVNTDTEKEIAQNIGEIIVKLASECDANVCYQSFLSAEQIITYIDYTGLIEHIEKLIDVVCQMINDPQTQLKRPTERGRDLFNAACDFLMMLSYAAGERMLELIAPLIPSLVTFSTSNVIRFRSIALSILSSLLNYSSCKVEDDLKNKALEASLTTVEGDQTDDGSAFLCLRALATVDRDLVRPYSEKLIQIFLNHLDPNKVNLVERSILMRDRCVTCLGKFVMDIMSPDEYDLSQVIPLALSAMPIQLDFELESDCFSFFLWLFQRAEGNFNDLFLRVLAVEFSHHPSIIELHKLGKSEIRELLSLAMEIIENTPDSDKLVIAAVEGDETRIDFFRANLQSVQLAMEEEMAEAEEEPNE</sequence>
<dbReference type="KEGG" id="tva:4767509"/>
<dbReference type="InterPro" id="IPR011989">
    <property type="entry name" value="ARM-like"/>
</dbReference>
<dbReference type="GO" id="GO:0006606">
    <property type="term" value="P:protein import into nucleus"/>
    <property type="evidence" value="ECO:0000318"/>
    <property type="project" value="GO_Central"/>
</dbReference>
<dbReference type="VEuPathDB" id="TrichDB:TVAG_056330"/>
<dbReference type="GO" id="GO:0005634">
    <property type="term" value="C:nucleus"/>
    <property type="evidence" value="ECO:0000318"/>
    <property type="project" value="GO_Central"/>
</dbReference>